<evidence type="ECO:0000256" key="1">
    <source>
        <dbReference type="PROSITE-ProRule" id="PRU00235"/>
    </source>
</evidence>
<organism evidence="3 4">
    <name type="scientific">Sinanodonta woodiana</name>
    <name type="common">Chinese pond mussel</name>
    <name type="synonym">Anodonta woodiana</name>
    <dbReference type="NCBI Taxonomy" id="1069815"/>
    <lineage>
        <taxon>Eukaryota</taxon>
        <taxon>Metazoa</taxon>
        <taxon>Spiralia</taxon>
        <taxon>Lophotrochozoa</taxon>
        <taxon>Mollusca</taxon>
        <taxon>Bivalvia</taxon>
        <taxon>Autobranchia</taxon>
        <taxon>Heteroconchia</taxon>
        <taxon>Palaeoheterodonta</taxon>
        <taxon>Unionida</taxon>
        <taxon>Unionoidea</taxon>
        <taxon>Unionidae</taxon>
        <taxon>Unioninae</taxon>
        <taxon>Sinanodonta</taxon>
    </lineage>
</organism>
<dbReference type="InterPro" id="IPR000408">
    <property type="entry name" value="Reg_chr_condens"/>
</dbReference>
<dbReference type="Proteomes" id="UP001634394">
    <property type="component" value="Unassembled WGS sequence"/>
</dbReference>
<dbReference type="InterPro" id="IPR009091">
    <property type="entry name" value="RCC1/BLIP-II"/>
</dbReference>
<dbReference type="PROSITE" id="PS50012">
    <property type="entry name" value="RCC1_3"/>
    <property type="match status" value="1"/>
</dbReference>
<evidence type="ECO:0000313" key="4">
    <source>
        <dbReference type="Proteomes" id="UP001634394"/>
    </source>
</evidence>
<sequence>REEMSDLASQAEEETEENKLDNSEEGRFMCWGCGEFGQHCHGQTKEVSFADGLVSKFSQQYNMRIKLVGCGASHTIAVTSK</sequence>
<feature type="region of interest" description="Disordered" evidence="2">
    <location>
        <begin position="1"/>
        <end position="22"/>
    </location>
</feature>
<evidence type="ECO:0000313" key="3">
    <source>
        <dbReference type="EMBL" id="KAL3865613.1"/>
    </source>
</evidence>
<proteinExistence type="predicted"/>
<dbReference type="AlphaFoldDB" id="A0ABD3VYE3"/>
<feature type="compositionally biased region" description="Acidic residues" evidence="2">
    <location>
        <begin position="1"/>
        <end position="16"/>
    </location>
</feature>
<evidence type="ECO:0000256" key="2">
    <source>
        <dbReference type="SAM" id="MobiDB-lite"/>
    </source>
</evidence>
<name>A0ABD3VYE3_SINWO</name>
<reference evidence="3 4" key="1">
    <citation type="submission" date="2024-11" db="EMBL/GenBank/DDBJ databases">
        <title>Chromosome-level genome assembly of the freshwater bivalve Anodonta woodiana.</title>
        <authorList>
            <person name="Chen X."/>
        </authorList>
    </citation>
    <scope>NUCLEOTIDE SEQUENCE [LARGE SCALE GENOMIC DNA]</scope>
    <source>
        <strain evidence="3">MN2024</strain>
        <tissue evidence="3">Gills</tissue>
    </source>
</reference>
<dbReference type="PROSITE" id="PS00626">
    <property type="entry name" value="RCC1_2"/>
    <property type="match status" value="1"/>
</dbReference>
<feature type="non-terminal residue" evidence="3">
    <location>
        <position position="1"/>
    </location>
</feature>
<dbReference type="Gene3D" id="2.130.10.30">
    <property type="entry name" value="Regulator of chromosome condensation 1/beta-lactamase-inhibitor protein II"/>
    <property type="match status" value="1"/>
</dbReference>
<keyword evidence="4" id="KW-1185">Reference proteome</keyword>
<gene>
    <name evidence="3" type="ORF">ACJMK2_042985</name>
</gene>
<accession>A0ABD3VYE3</accession>
<dbReference type="EMBL" id="JBJQND010000009">
    <property type="protein sequence ID" value="KAL3865613.1"/>
    <property type="molecule type" value="Genomic_DNA"/>
</dbReference>
<comment type="caution">
    <text evidence="3">The sequence shown here is derived from an EMBL/GenBank/DDBJ whole genome shotgun (WGS) entry which is preliminary data.</text>
</comment>
<feature type="repeat" description="RCC1" evidence="1">
    <location>
        <begin position="26"/>
        <end position="81"/>
    </location>
</feature>
<dbReference type="SUPFAM" id="SSF50985">
    <property type="entry name" value="RCC1/BLIP-II"/>
    <property type="match status" value="1"/>
</dbReference>
<protein>
    <submittedName>
        <fullName evidence="3">Uncharacterized protein</fullName>
    </submittedName>
</protein>